<sequence>MSKRTNKILPTALATTLAFGAAPFAVNAEVDLETIGETYPATVDWTEDDWNTYLGENFGTDLSEYESNDELLGELGAPVDINAWISDQSDANVLEAMERYGVTGDELAAILEENDSLEDIHFVGDLENVLEDEGYTDATADEEVVEEEAVVDEETAIDDEVADAEVYDDDVVESEGEDEIVDDEEAAAAGEETGFDYGEVDQAQLEEVYLTPLGMTAEEFDGYLMDNYGMGIADFESFDVLETTVGPFIDVNELITDVEDGTVDDAGVVGLMDEYGLDAAETEEFLTGIEDPDAINFYADLEAELIAAGYSDSTGEDDETGTDEDVVDEEETATDEEETTKDGEVIETGLDMTLVEETYLTPYGWAEDDFNTYLMDNYDMELTDFNDFAELEATVGPLLDDETLSATLYEYDLTEDDYNTFLEDNGFTEDDFVFVADLEWALEDAGYTVVNEVDGEEMPDTATNAVQNALIGTGIALLGAAAFFMSRRREGEQ</sequence>
<keyword evidence="4" id="KW-1185">Reference proteome</keyword>
<name>A0A1Q2KW83_9BACL</name>
<accession>A0A1Q2KW83</accession>
<feature type="compositionally biased region" description="Acidic residues" evidence="1">
    <location>
        <begin position="314"/>
        <end position="339"/>
    </location>
</feature>
<dbReference type="AlphaFoldDB" id="A0A1Q2KW83"/>
<protein>
    <submittedName>
        <fullName evidence="3">Processed acidic surface protein</fullName>
    </submittedName>
</protein>
<keyword evidence="2" id="KW-0732">Signal</keyword>
<organism evidence="3 4">
    <name type="scientific">Planococcus lenghuensis</name>
    <dbReference type="NCBI Taxonomy" id="2213202"/>
    <lineage>
        <taxon>Bacteria</taxon>
        <taxon>Bacillati</taxon>
        <taxon>Bacillota</taxon>
        <taxon>Bacilli</taxon>
        <taxon>Bacillales</taxon>
        <taxon>Caryophanaceae</taxon>
        <taxon>Planococcus</taxon>
    </lineage>
</organism>
<feature type="chain" id="PRO_5012117183" evidence="2">
    <location>
        <begin position="29"/>
        <end position="493"/>
    </location>
</feature>
<dbReference type="EMBL" id="CP019640">
    <property type="protein sequence ID" value="AQQ52460.1"/>
    <property type="molecule type" value="Genomic_DNA"/>
</dbReference>
<dbReference type="KEGG" id="pmar:B0X71_04595"/>
<dbReference type="RefSeq" id="WP_077588344.1">
    <property type="nucleotide sequence ID" value="NZ_CP019640.1"/>
</dbReference>
<feature type="region of interest" description="Disordered" evidence="1">
    <location>
        <begin position="310"/>
        <end position="343"/>
    </location>
</feature>
<dbReference type="InterPro" id="IPR030832">
    <property type="entry name" value="Acidic_LPXTA"/>
</dbReference>
<dbReference type="OrthoDB" id="2430113at2"/>
<reference evidence="3 4" key="1">
    <citation type="submission" date="2017-02" db="EMBL/GenBank/DDBJ databases">
        <title>The complete genomic sequence of a novel cold adapted crude oil-degrading bacterium Planococcus qaidamina Y42.</title>
        <authorList>
            <person name="Yang R."/>
        </authorList>
    </citation>
    <scope>NUCLEOTIDE SEQUENCE [LARGE SCALE GENOMIC DNA]</scope>
    <source>
        <strain evidence="3 4">Y42</strain>
    </source>
</reference>
<dbReference type="Proteomes" id="UP000188184">
    <property type="component" value="Chromosome"/>
</dbReference>
<proteinExistence type="predicted"/>
<feature type="signal peptide" evidence="2">
    <location>
        <begin position="1"/>
        <end position="28"/>
    </location>
</feature>
<evidence type="ECO:0000256" key="1">
    <source>
        <dbReference type="SAM" id="MobiDB-lite"/>
    </source>
</evidence>
<gene>
    <name evidence="3" type="ORF">B0X71_04595</name>
</gene>
<dbReference type="NCBIfam" id="TIGR04383">
    <property type="entry name" value="acidic_w_LPXTA"/>
    <property type="match status" value="1"/>
</dbReference>
<evidence type="ECO:0000313" key="3">
    <source>
        <dbReference type="EMBL" id="AQQ52460.1"/>
    </source>
</evidence>
<evidence type="ECO:0000256" key="2">
    <source>
        <dbReference type="SAM" id="SignalP"/>
    </source>
</evidence>
<evidence type="ECO:0000313" key="4">
    <source>
        <dbReference type="Proteomes" id="UP000188184"/>
    </source>
</evidence>